<keyword evidence="2" id="KW-1185">Reference proteome</keyword>
<name>A0A4Z1E553_9HELO</name>
<dbReference type="AlphaFoldDB" id="A0A4Z1E553"/>
<organism evidence="1 2">
    <name type="scientific">Botrytis tulipae</name>
    <dbReference type="NCBI Taxonomy" id="87230"/>
    <lineage>
        <taxon>Eukaryota</taxon>
        <taxon>Fungi</taxon>
        <taxon>Dikarya</taxon>
        <taxon>Ascomycota</taxon>
        <taxon>Pezizomycotina</taxon>
        <taxon>Leotiomycetes</taxon>
        <taxon>Helotiales</taxon>
        <taxon>Sclerotiniaceae</taxon>
        <taxon>Botrytis</taxon>
    </lineage>
</organism>
<evidence type="ECO:0000313" key="1">
    <source>
        <dbReference type="EMBL" id="TGO07184.1"/>
    </source>
</evidence>
<comment type="caution">
    <text evidence="1">The sequence shown here is derived from an EMBL/GenBank/DDBJ whole genome shotgun (WGS) entry which is preliminary data.</text>
</comment>
<evidence type="ECO:0000313" key="2">
    <source>
        <dbReference type="Proteomes" id="UP000297777"/>
    </source>
</evidence>
<dbReference type="EMBL" id="PQXH01000311">
    <property type="protein sequence ID" value="TGO07184.1"/>
    <property type="molecule type" value="Genomic_DNA"/>
</dbReference>
<gene>
    <name evidence="1" type="ORF">BTUL_0313g00010</name>
</gene>
<accession>A0A4Z1E553</accession>
<sequence length="282" mass="32031">MPYSQPWIPLRGSSMSKNYDYLPRDPKDVPGIFEIIETMPADLKERLLAITNLRNKVLAARWKDRKQIMFYAMIMHHTKMTGLLSLIPTFGVKIDLEYEDLSDRDKYILKENQNTLSLRCGLITIAEELELLFRDLAANGKVSEVYPFVTAEDIQDAKVYPFIARICLEQVKNFGEPLLIPFISSEINYECRAIAHPGFAVNFVRYIPDGNDEARQTRGGQDPVLYDDALLTNVRRASIPNEVSGNGNNNNDACVGDPQDFQVSVPGYKGVWINEYAGRFRG</sequence>
<dbReference type="Proteomes" id="UP000297777">
    <property type="component" value="Unassembled WGS sequence"/>
</dbReference>
<protein>
    <submittedName>
        <fullName evidence="1">Uncharacterized protein</fullName>
    </submittedName>
</protein>
<reference evidence="1 2" key="1">
    <citation type="submission" date="2017-12" db="EMBL/GenBank/DDBJ databases">
        <title>Comparative genomics of Botrytis spp.</title>
        <authorList>
            <person name="Valero-Jimenez C.A."/>
            <person name="Tapia P."/>
            <person name="Veloso J."/>
            <person name="Silva-Moreno E."/>
            <person name="Staats M."/>
            <person name="Valdes J.H."/>
            <person name="Van Kan J.A.L."/>
        </authorList>
    </citation>
    <scope>NUCLEOTIDE SEQUENCE [LARGE SCALE GENOMIC DNA]</scope>
    <source>
        <strain evidence="1 2">Bt9001</strain>
    </source>
</reference>
<proteinExistence type="predicted"/>